<evidence type="ECO:0000313" key="1">
    <source>
        <dbReference type="EMBL" id="GHF33902.1"/>
    </source>
</evidence>
<protein>
    <submittedName>
        <fullName evidence="1">Uncharacterized protein</fullName>
    </submittedName>
</protein>
<keyword evidence="2" id="KW-1185">Reference proteome</keyword>
<accession>A0A919B183</accession>
<organism evidence="1 2">
    <name type="scientific">Streptomyces mashuensis</name>
    <dbReference type="NCBI Taxonomy" id="33904"/>
    <lineage>
        <taxon>Bacteria</taxon>
        <taxon>Bacillati</taxon>
        <taxon>Actinomycetota</taxon>
        <taxon>Actinomycetes</taxon>
        <taxon>Kitasatosporales</taxon>
        <taxon>Streptomycetaceae</taxon>
        <taxon>Streptomyces</taxon>
    </lineage>
</organism>
<dbReference type="AlphaFoldDB" id="A0A919B183"/>
<dbReference type="EMBL" id="BNBD01000002">
    <property type="protein sequence ID" value="GHF33902.1"/>
    <property type="molecule type" value="Genomic_DNA"/>
</dbReference>
<proteinExistence type="predicted"/>
<dbReference type="Proteomes" id="UP000638313">
    <property type="component" value="Unassembled WGS sequence"/>
</dbReference>
<reference evidence="1" key="1">
    <citation type="journal article" date="2014" name="Int. J. Syst. Evol. Microbiol.">
        <title>Complete genome sequence of Corynebacterium casei LMG S-19264T (=DSM 44701T), isolated from a smear-ripened cheese.</title>
        <authorList>
            <consortium name="US DOE Joint Genome Institute (JGI-PGF)"/>
            <person name="Walter F."/>
            <person name="Albersmeier A."/>
            <person name="Kalinowski J."/>
            <person name="Ruckert C."/>
        </authorList>
    </citation>
    <scope>NUCLEOTIDE SEQUENCE</scope>
    <source>
        <strain evidence="1">JCM 4059</strain>
    </source>
</reference>
<gene>
    <name evidence="1" type="ORF">GCM10010218_13790</name>
</gene>
<evidence type="ECO:0000313" key="2">
    <source>
        <dbReference type="Proteomes" id="UP000638313"/>
    </source>
</evidence>
<name>A0A919B183_9ACTN</name>
<sequence length="85" mass="9129">MSRHIHTADDVAPGTITLCVQDGRRWAHTPVSAYLWEHAGEEMRAGLRDVARRPLRGASRPVVVVRREDVEGADACGANGGGARG</sequence>
<comment type="caution">
    <text evidence="1">The sequence shown here is derived from an EMBL/GenBank/DDBJ whole genome shotgun (WGS) entry which is preliminary data.</text>
</comment>
<reference evidence="1" key="2">
    <citation type="submission" date="2020-09" db="EMBL/GenBank/DDBJ databases">
        <authorList>
            <person name="Sun Q."/>
            <person name="Ohkuma M."/>
        </authorList>
    </citation>
    <scope>NUCLEOTIDE SEQUENCE</scope>
    <source>
        <strain evidence="1">JCM 4059</strain>
    </source>
</reference>